<protein>
    <submittedName>
        <fullName evidence="2">Uncharacterized protein</fullName>
    </submittedName>
</protein>
<evidence type="ECO:0000313" key="2">
    <source>
        <dbReference type="EMBL" id="SFT43620.1"/>
    </source>
</evidence>
<accession>A0A1I6XZ76</accession>
<keyword evidence="3" id="KW-1185">Reference proteome</keyword>
<sequence>MTSEKRIIWRPTWPDQPNDEAGRDPLNDICQLRVHQDRCPEGRMVWLWAANFTTLAIAHGSSDTIEEAKASAEEAYFDRLQSGPLPKIGGGWRP</sequence>
<reference evidence="3" key="1">
    <citation type="submission" date="2016-10" db="EMBL/GenBank/DDBJ databases">
        <authorList>
            <person name="Varghese N."/>
            <person name="Submissions S."/>
        </authorList>
    </citation>
    <scope>NUCLEOTIDE SEQUENCE [LARGE SCALE GENOMIC DNA]</scope>
    <source>
        <strain evidence="3">DSM 17465</strain>
    </source>
</reference>
<organism evidence="2 3">
    <name type="scientific">Pseudovibrio denitrificans</name>
    <dbReference type="NCBI Taxonomy" id="258256"/>
    <lineage>
        <taxon>Bacteria</taxon>
        <taxon>Pseudomonadati</taxon>
        <taxon>Pseudomonadota</taxon>
        <taxon>Alphaproteobacteria</taxon>
        <taxon>Hyphomicrobiales</taxon>
        <taxon>Stappiaceae</taxon>
        <taxon>Pseudovibrio</taxon>
    </lineage>
</organism>
<name>A0A1I6XZ76_9HYPH</name>
<evidence type="ECO:0000256" key="1">
    <source>
        <dbReference type="SAM" id="MobiDB-lite"/>
    </source>
</evidence>
<dbReference type="AlphaFoldDB" id="A0A1I6XZ76"/>
<feature type="region of interest" description="Disordered" evidence="1">
    <location>
        <begin position="1"/>
        <end position="24"/>
    </location>
</feature>
<dbReference type="Proteomes" id="UP000183371">
    <property type="component" value="Unassembled WGS sequence"/>
</dbReference>
<dbReference type="EMBL" id="FPBD01000001">
    <property type="protein sequence ID" value="SFT43620.1"/>
    <property type="molecule type" value="Genomic_DNA"/>
</dbReference>
<proteinExistence type="predicted"/>
<evidence type="ECO:0000313" key="3">
    <source>
        <dbReference type="Proteomes" id="UP000183371"/>
    </source>
</evidence>
<gene>
    <name evidence="2" type="ORF">SAMN05444141_101541</name>
</gene>